<reference evidence="2" key="1">
    <citation type="submission" date="2016-10" db="EMBL/GenBank/DDBJ databases">
        <title>Sequence of Gallionella enrichment culture.</title>
        <authorList>
            <person name="Poehlein A."/>
            <person name="Muehling M."/>
            <person name="Daniel R."/>
        </authorList>
    </citation>
    <scope>NUCLEOTIDE SEQUENCE</scope>
</reference>
<sequence length="245" mass="25621">MATVADLQTAFRRAILDNQPDRLAALIAPGGLPVMARIAVYRNNSLGALTSALRLAYPAVLALVGEAFFDGAAVGFAQAAPPASACLTLWGGDFSRYLARHPGCRDMPWLADVAALEWAVSEALHTSEAKAPPPCLTPTLSCLRLRSPADSIRAAALAGGDGLDRIDLNAGPIHLAVTRRNGGILIRRLTAQAWSLLDQLAAGWSLRQATAGYAGDLAAALLADFISYGYIIGGAPPPDGWEKTP</sequence>
<name>A0A1J5RGG0_9ZZZZ</name>
<dbReference type="InterPro" id="IPR044922">
    <property type="entry name" value="DUF2063_N_sf"/>
</dbReference>
<dbReference type="AlphaFoldDB" id="A0A1J5RGG0"/>
<gene>
    <name evidence="2" type="ORF">GALL_270370</name>
</gene>
<feature type="domain" description="Putative DNA-binding" evidence="1">
    <location>
        <begin position="7"/>
        <end position="98"/>
    </location>
</feature>
<protein>
    <recommendedName>
        <fullName evidence="1">Putative DNA-binding domain-containing protein</fullName>
    </recommendedName>
</protein>
<dbReference type="Pfam" id="PF09836">
    <property type="entry name" value="DUF2063"/>
    <property type="match status" value="1"/>
</dbReference>
<organism evidence="2">
    <name type="scientific">mine drainage metagenome</name>
    <dbReference type="NCBI Taxonomy" id="410659"/>
    <lineage>
        <taxon>unclassified sequences</taxon>
        <taxon>metagenomes</taxon>
        <taxon>ecological metagenomes</taxon>
    </lineage>
</organism>
<proteinExistence type="predicted"/>
<dbReference type="EMBL" id="MLJW01000271">
    <property type="protein sequence ID" value="OIQ91071.1"/>
    <property type="molecule type" value="Genomic_DNA"/>
</dbReference>
<evidence type="ECO:0000313" key="2">
    <source>
        <dbReference type="EMBL" id="OIQ91071.1"/>
    </source>
</evidence>
<accession>A0A1J5RGG0</accession>
<dbReference type="InterPro" id="IPR018640">
    <property type="entry name" value="DUF2063"/>
</dbReference>
<comment type="caution">
    <text evidence="2">The sequence shown here is derived from an EMBL/GenBank/DDBJ whole genome shotgun (WGS) entry which is preliminary data.</text>
</comment>
<evidence type="ECO:0000259" key="1">
    <source>
        <dbReference type="Pfam" id="PF09836"/>
    </source>
</evidence>
<dbReference type="Gene3D" id="1.10.150.690">
    <property type="entry name" value="DUF2063"/>
    <property type="match status" value="1"/>
</dbReference>